<dbReference type="PANTHER" id="PTHR40031:SF1">
    <property type="entry name" value="MEMBRANE-BOUND METAL-DEPENDENT HYDROLASE"/>
    <property type="match status" value="1"/>
</dbReference>
<dbReference type="KEGG" id="soa:G3M56_004745"/>
<reference evidence="1 2" key="1">
    <citation type="submission" date="2020-12" db="EMBL/GenBank/DDBJ databases">
        <title>Sulforoseuscoccus oceanibium gen. nov., sp. nov., a representative of the phylum Verrucomicrobia with special cytoplasmic membrane, and proposal of Sulforoseuscoccusaceae fam. nov.</title>
        <authorList>
            <person name="Xi F."/>
        </authorList>
    </citation>
    <scope>NUCLEOTIDE SEQUENCE [LARGE SCALE GENOMIC DNA]</scope>
    <source>
        <strain evidence="1 2">T37</strain>
    </source>
</reference>
<organism evidence="1 2">
    <name type="scientific">Sulfuriroseicoccus oceanibius</name>
    <dbReference type="NCBI Taxonomy" id="2707525"/>
    <lineage>
        <taxon>Bacteria</taxon>
        <taxon>Pseudomonadati</taxon>
        <taxon>Verrucomicrobiota</taxon>
        <taxon>Verrucomicrobiia</taxon>
        <taxon>Verrucomicrobiales</taxon>
        <taxon>Verrucomicrobiaceae</taxon>
        <taxon>Sulfuriroseicoccus</taxon>
    </lineage>
</organism>
<dbReference type="GO" id="GO:0016787">
    <property type="term" value="F:hydrolase activity"/>
    <property type="evidence" value="ECO:0007669"/>
    <property type="project" value="UniProtKB-KW"/>
</dbReference>
<dbReference type="InterPro" id="IPR053170">
    <property type="entry name" value="Transcription_regulator"/>
</dbReference>
<evidence type="ECO:0000313" key="2">
    <source>
        <dbReference type="Proteomes" id="UP000475117"/>
    </source>
</evidence>
<keyword evidence="2" id="KW-1185">Reference proteome</keyword>
<accession>A0A6B3LE44</accession>
<sequence>MDPISQVCFGAAAAGIASRKSSVRRALLIGGLAGALPDLDVLIKSSTDPLLTLQYHRHFTHAILFAPIIGVLVAALSLGLGKLLKREWSFRELFLFATLGALSHGLLDACTSYGTHLLLPFSNARISWDIISIIDPIFTLPLLVLLIIGAARKSPTIVRTSLAICLVYFGLGIVQRERAEARALELAESRGHVAEEVNARPSFANLVLWRTIYRYQGTYYVDAVWQPPFATPRLYEGESVDVVDDATLASLVPADSTHAYDIQRYKHFAQGALCFVDGDRNVLGDLRYAMLPNSIQPLWAIELTPDQPDQHVTQKHFRRTDTDADSPFASLWQMIRGQDIAE</sequence>
<dbReference type="InterPro" id="IPR007404">
    <property type="entry name" value="YdjM-like"/>
</dbReference>
<name>A0A6B3LE44_9BACT</name>
<gene>
    <name evidence="1" type="ORF">G3M56_004745</name>
</gene>
<proteinExistence type="predicted"/>
<dbReference type="AlphaFoldDB" id="A0A6B3LE44"/>
<dbReference type="RefSeq" id="WP_164365569.1">
    <property type="nucleotide sequence ID" value="NZ_CP066776.1"/>
</dbReference>
<dbReference type="EMBL" id="CP066776">
    <property type="protein sequence ID" value="QQL45893.1"/>
    <property type="molecule type" value="Genomic_DNA"/>
</dbReference>
<dbReference type="Pfam" id="PF04307">
    <property type="entry name" value="YdjM"/>
    <property type="match status" value="1"/>
</dbReference>
<dbReference type="PANTHER" id="PTHR40031">
    <property type="entry name" value="HYPOTHETICAL MEMBRANE SPANNING PROTEIN"/>
    <property type="match status" value="1"/>
</dbReference>
<keyword evidence="1" id="KW-0378">Hydrolase</keyword>
<protein>
    <submittedName>
        <fullName evidence="1">Metal-dependent hydrolase</fullName>
    </submittedName>
</protein>
<evidence type="ECO:0000313" key="1">
    <source>
        <dbReference type="EMBL" id="QQL45893.1"/>
    </source>
</evidence>
<dbReference type="Proteomes" id="UP000475117">
    <property type="component" value="Chromosome"/>
</dbReference>